<keyword evidence="1" id="KW-1133">Transmembrane helix</keyword>
<dbReference type="PANTHER" id="PTHR38441:SF1">
    <property type="entry name" value="MEMBRANE PROTEIN"/>
    <property type="match status" value="1"/>
</dbReference>
<dbReference type="EMBL" id="CP000473">
    <property type="protein sequence ID" value="ABJ81923.1"/>
    <property type="molecule type" value="Genomic_DNA"/>
</dbReference>
<evidence type="ECO:0000313" key="2">
    <source>
        <dbReference type="EMBL" id="ABJ81923.1"/>
    </source>
</evidence>
<dbReference type="KEGG" id="sus:Acid_0924"/>
<gene>
    <name evidence="2" type="ordered locus">Acid_0924</name>
</gene>
<keyword evidence="1" id="KW-0812">Transmembrane</keyword>
<protein>
    <recommendedName>
        <fullName evidence="3">DUF485 domain-containing protein</fullName>
    </recommendedName>
</protein>
<evidence type="ECO:0000256" key="1">
    <source>
        <dbReference type="SAM" id="Phobius"/>
    </source>
</evidence>
<accession>Q02AJ3</accession>
<feature type="transmembrane region" description="Helical" evidence="1">
    <location>
        <begin position="62"/>
        <end position="84"/>
    </location>
</feature>
<dbReference type="AlphaFoldDB" id="Q02AJ3"/>
<dbReference type="InParanoid" id="Q02AJ3"/>
<dbReference type="InterPro" id="IPR007436">
    <property type="entry name" value="DUF485"/>
</dbReference>
<dbReference type="STRING" id="234267.Acid_0924"/>
<sequence>MLKPTDWDVVAANPEFRSLMRAKKRFIVPATLAFIVYYFALPVLVGYAPAFMATPVIGPVNIAYLFALSQFFVAWLIAFLYVRAAERFDQQGRRVLEHLDRHNAGKEPR</sequence>
<feature type="transmembrane region" description="Helical" evidence="1">
    <location>
        <begin position="26"/>
        <end position="50"/>
    </location>
</feature>
<dbReference type="PANTHER" id="PTHR38441">
    <property type="entry name" value="INTEGRAL MEMBRANE PROTEIN-RELATED"/>
    <property type="match status" value="1"/>
</dbReference>
<dbReference type="eggNOG" id="COG3162">
    <property type="taxonomic scope" value="Bacteria"/>
</dbReference>
<organism evidence="2">
    <name type="scientific">Solibacter usitatus (strain Ellin6076)</name>
    <dbReference type="NCBI Taxonomy" id="234267"/>
    <lineage>
        <taxon>Bacteria</taxon>
        <taxon>Pseudomonadati</taxon>
        <taxon>Acidobacteriota</taxon>
        <taxon>Terriglobia</taxon>
        <taxon>Bryobacterales</taxon>
        <taxon>Solibacteraceae</taxon>
        <taxon>Candidatus Solibacter</taxon>
    </lineage>
</organism>
<dbReference type="OrthoDB" id="2886991at2"/>
<dbReference type="HOGENOM" id="CLU_123372_3_1_0"/>
<dbReference type="Pfam" id="PF04341">
    <property type="entry name" value="DUF485"/>
    <property type="match status" value="1"/>
</dbReference>
<evidence type="ECO:0008006" key="3">
    <source>
        <dbReference type="Google" id="ProtNLM"/>
    </source>
</evidence>
<proteinExistence type="predicted"/>
<reference evidence="2" key="1">
    <citation type="submission" date="2006-10" db="EMBL/GenBank/DDBJ databases">
        <title>Complete sequence of Solibacter usitatus Ellin6076.</title>
        <authorList>
            <consortium name="US DOE Joint Genome Institute"/>
            <person name="Copeland A."/>
            <person name="Lucas S."/>
            <person name="Lapidus A."/>
            <person name="Barry K."/>
            <person name="Detter J.C."/>
            <person name="Glavina del Rio T."/>
            <person name="Hammon N."/>
            <person name="Israni S."/>
            <person name="Dalin E."/>
            <person name="Tice H."/>
            <person name="Pitluck S."/>
            <person name="Thompson L.S."/>
            <person name="Brettin T."/>
            <person name="Bruce D."/>
            <person name="Han C."/>
            <person name="Tapia R."/>
            <person name="Gilna P."/>
            <person name="Schmutz J."/>
            <person name="Larimer F."/>
            <person name="Land M."/>
            <person name="Hauser L."/>
            <person name="Kyrpides N."/>
            <person name="Mikhailova N."/>
            <person name="Janssen P.H."/>
            <person name="Kuske C.R."/>
            <person name="Richardson P."/>
        </authorList>
    </citation>
    <scope>NUCLEOTIDE SEQUENCE</scope>
    <source>
        <strain evidence="2">Ellin6076</strain>
    </source>
</reference>
<name>Q02AJ3_SOLUE</name>
<keyword evidence="1" id="KW-0472">Membrane</keyword>